<organism evidence="1 2">
    <name type="scientific">Parascaris equorum</name>
    <name type="common">Equine roundworm</name>
    <dbReference type="NCBI Taxonomy" id="6256"/>
    <lineage>
        <taxon>Eukaryota</taxon>
        <taxon>Metazoa</taxon>
        <taxon>Ecdysozoa</taxon>
        <taxon>Nematoda</taxon>
        <taxon>Chromadorea</taxon>
        <taxon>Rhabditida</taxon>
        <taxon>Spirurina</taxon>
        <taxon>Ascaridomorpha</taxon>
        <taxon>Ascaridoidea</taxon>
        <taxon>Ascarididae</taxon>
        <taxon>Parascaris</taxon>
    </lineage>
</organism>
<sequence length="59" mass="6893">MEDWALQCHLRALILAPTRELVVQIRKHINALIKYTNFKCGNSWKSGLEISEKRLLLVM</sequence>
<name>A0A914RLZ9_PAREQ</name>
<reference evidence="2" key="1">
    <citation type="submission" date="2022-11" db="UniProtKB">
        <authorList>
            <consortium name="WormBaseParasite"/>
        </authorList>
    </citation>
    <scope>IDENTIFICATION</scope>
</reference>
<dbReference type="AlphaFoldDB" id="A0A914RLZ9"/>
<dbReference type="WBParaSite" id="PEQ_0000583701-mRNA-1">
    <property type="protein sequence ID" value="PEQ_0000583701-mRNA-1"/>
    <property type="gene ID" value="PEQ_0000583701"/>
</dbReference>
<keyword evidence="1" id="KW-1185">Reference proteome</keyword>
<evidence type="ECO:0000313" key="1">
    <source>
        <dbReference type="Proteomes" id="UP000887564"/>
    </source>
</evidence>
<dbReference type="Gene3D" id="3.40.50.300">
    <property type="entry name" value="P-loop containing nucleotide triphosphate hydrolases"/>
    <property type="match status" value="1"/>
</dbReference>
<protein>
    <submittedName>
        <fullName evidence="2">Helicase ATP-binding domain-containing protein</fullName>
    </submittedName>
</protein>
<accession>A0A914RLZ9</accession>
<dbReference type="Proteomes" id="UP000887564">
    <property type="component" value="Unplaced"/>
</dbReference>
<dbReference type="SUPFAM" id="SSF52540">
    <property type="entry name" value="P-loop containing nucleoside triphosphate hydrolases"/>
    <property type="match status" value="1"/>
</dbReference>
<proteinExistence type="predicted"/>
<evidence type="ECO:0000313" key="2">
    <source>
        <dbReference type="WBParaSite" id="PEQ_0000583701-mRNA-1"/>
    </source>
</evidence>
<dbReference type="InterPro" id="IPR027417">
    <property type="entry name" value="P-loop_NTPase"/>
</dbReference>